<accession>A0A4R8UZ19</accession>
<dbReference type="PANTHER" id="PTHR41313">
    <property type="entry name" value="ADENINE-SPECIFIC METHYLTRANSFERASE"/>
    <property type="match status" value="1"/>
</dbReference>
<feature type="region of interest" description="Disordered" evidence="1">
    <location>
        <begin position="1"/>
        <end position="24"/>
    </location>
</feature>
<protein>
    <recommendedName>
        <fullName evidence="2">TrwC relaxase domain-containing protein</fullName>
    </recommendedName>
</protein>
<dbReference type="Gene3D" id="3.40.50.10810">
    <property type="entry name" value="Tandem AAA-ATPase domain"/>
    <property type="match status" value="1"/>
</dbReference>
<name>A0A4R8UZ19_9MICO</name>
<evidence type="ECO:0000313" key="3">
    <source>
        <dbReference type="EMBL" id="TFB75002.1"/>
    </source>
</evidence>
<dbReference type="InterPro" id="IPR052933">
    <property type="entry name" value="DNA_Protect_Modify"/>
</dbReference>
<organism evidence="3 4">
    <name type="scientific">Cryobacterium glaciale</name>
    <dbReference type="NCBI Taxonomy" id="1259145"/>
    <lineage>
        <taxon>Bacteria</taxon>
        <taxon>Bacillati</taxon>
        <taxon>Actinomycetota</taxon>
        <taxon>Actinomycetes</taxon>
        <taxon>Micrococcales</taxon>
        <taxon>Microbacteriaceae</taxon>
        <taxon>Cryobacterium</taxon>
    </lineage>
</organism>
<evidence type="ECO:0000259" key="2">
    <source>
        <dbReference type="Pfam" id="PF08751"/>
    </source>
</evidence>
<proteinExistence type="predicted"/>
<dbReference type="AlphaFoldDB" id="A0A4R8UZ19"/>
<reference evidence="3 4" key="1">
    <citation type="submission" date="2019-03" db="EMBL/GenBank/DDBJ databases">
        <title>Genomics of glacier-inhabiting Cryobacterium strains.</title>
        <authorList>
            <person name="Liu Q."/>
            <person name="Xin Y.-H."/>
        </authorList>
    </citation>
    <scope>NUCLEOTIDE SEQUENCE [LARGE SCALE GENOMIC DNA]</scope>
    <source>
        <strain evidence="3 4">HLT2-23</strain>
    </source>
</reference>
<sequence length="311" mass="33920">MHQPGTRHSACGVRGGDRRGRDERQAHRKELLSLEQTYKDLTDKPRDAGITFESTGIDYVVVDEVHDYKNLATESSIQDARIAGAGRATDLHMKLEYLRSRHGDRVVTVATATPLANSITEAYVMQRYLRPDLLENAGIGHFDAWVATFGQTVTEMEMAPTATLKRPATDAEVATHFSQMGKAPRQPVAGYDLVFTPVKSVSVLWALGDMDTSERVREAHNAAWQATVAWLETEAGVTRVGAGGVAQVDTHGFVATAFDPICTPTLPCRRRCRASTGSGVRWTDGCCTRSALRHPNVTTPLLSRRSGTASA</sequence>
<feature type="compositionally biased region" description="Basic and acidic residues" evidence="1">
    <location>
        <begin position="15"/>
        <end position="24"/>
    </location>
</feature>
<dbReference type="OrthoDB" id="9814088at2"/>
<gene>
    <name evidence="3" type="ORF">E3O06_06605</name>
</gene>
<dbReference type="Pfam" id="PF08751">
    <property type="entry name" value="TrwC"/>
    <property type="match status" value="1"/>
</dbReference>
<dbReference type="Proteomes" id="UP000298173">
    <property type="component" value="Unassembled WGS sequence"/>
</dbReference>
<dbReference type="PANTHER" id="PTHR41313:SF1">
    <property type="entry name" value="DNA METHYLASE ADENINE-SPECIFIC DOMAIN-CONTAINING PROTEIN"/>
    <property type="match status" value="1"/>
</dbReference>
<dbReference type="SUPFAM" id="SSF55464">
    <property type="entry name" value="Origin of replication-binding domain, RBD-like"/>
    <property type="match status" value="1"/>
</dbReference>
<evidence type="ECO:0000313" key="4">
    <source>
        <dbReference type="Proteomes" id="UP000298173"/>
    </source>
</evidence>
<dbReference type="InterPro" id="IPR014862">
    <property type="entry name" value="TrwC"/>
</dbReference>
<dbReference type="InterPro" id="IPR027417">
    <property type="entry name" value="P-loop_NTPase"/>
</dbReference>
<feature type="domain" description="TrwC relaxase" evidence="2">
    <location>
        <begin position="148"/>
        <end position="259"/>
    </location>
</feature>
<dbReference type="InterPro" id="IPR038718">
    <property type="entry name" value="SNF2-like_sf"/>
</dbReference>
<evidence type="ECO:0000256" key="1">
    <source>
        <dbReference type="SAM" id="MobiDB-lite"/>
    </source>
</evidence>
<dbReference type="EMBL" id="SOEY01000009">
    <property type="protein sequence ID" value="TFB75002.1"/>
    <property type="molecule type" value="Genomic_DNA"/>
</dbReference>
<dbReference type="SUPFAM" id="SSF52540">
    <property type="entry name" value="P-loop containing nucleoside triphosphate hydrolases"/>
    <property type="match status" value="1"/>
</dbReference>
<comment type="caution">
    <text evidence="3">The sequence shown here is derived from an EMBL/GenBank/DDBJ whole genome shotgun (WGS) entry which is preliminary data.</text>
</comment>
<keyword evidence="4" id="KW-1185">Reference proteome</keyword>